<comment type="caution">
    <text evidence="3">The sequence shown here is derived from an EMBL/GenBank/DDBJ whole genome shotgun (WGS) entry which is preliminary data.</text>
</comment>
<gene>
    <name evidence="3" type="ORF">N5I87_16590</name>
    <name evidence="2" type="ORF">N5J06_11905</name>
</gene>
<evidence type="ECO:0000313" key="2">
    <source>
        <dbReference type="EMBL" id="MCT7311655.1"/>
    </source>
</evidence>
<dbReference type="RefSeq" id="WP_252693837.1">
    <property type="nucleotide sequence ID" value="NZ_JAMXHU010000004.1"/>
</dbReference>
<keyword evidence="1" id="KW-0732">Signal</keyword>
<dbReference type="EMBL" id="JAOCQI010000002">
    <property type="protein sequence ID" value="MCT7311655.1"/>
    <property type="molecule type" value="Genomic_DNA"/>
</dbReference>
<sequence>MKKQLLLAASALAMLTQVAHARTEVMTYPIQPVLQSQQFAPGVALYFGNQAHPAVVSSLGEVTKSSHPARKTATEVEICNATLADALRQLASAAHDRGANAVINIKTWFHSTESKDENNYTCGVSGVSAALRVSGELVTVEAAK</sequence>
<accession>A0AAE3LC93</accession>
<dbReference type="Proteomes" id="UP001164374">
    <property type="component" value="Unassembled WGS sequence"/>
</dbReference>
<name>A0AAE3LC93_9RALS</name>
<dbReference type="EMBL" id="JAOCQJ010000004">
    <property type="protein sequence ID" value="MCT7317628.1"/>
    <property type="molecule type" value="Genomic_DNA"/>
</dbReference>
<dbReference type="AlphaFoldDB" id="A0AAE3LC93"/>
<protein>
    <submittedName>
        <fullName evidence="3">Uncharacterized protein</fullName>
    </submittedName>
</protein>
<reference evidence="3" key="2">
    <citation type="submission" date="2023-02" db="EMBL/GenBank/DDBJ databases">
        <authorList>
            <person name="Lu C.-H."/>
        </authorList>
    </citation>
    <scope>NUCLEOTIDE SEQUENCE</scope>
    <source>
        <strain evidence="3">22TCCZM01-4</strain>
        <strain evidence="2">22TCJT01-1</strain>
    </source>
</reference>
<feature type="signal peptide" evidence="1">
    <location>
        <begin position="1"/>
        <end position="21"/>
    </location>
</feature>
<reference evidence="3 5" key="1">
    <citation type="journal article" date="2023" name="Front. Microbiol.">
        <title>Ralstonia chuxiongensis sp. nov., Ralstonia mojiangensis sp. nov., and Ralstonia soli sp. nov., isolated from tobacco fields, are three novel species in the family Burkholderiaceae.</title>
        <authorList>
            <person name="Lu C.H."/>
            <person name="Zhang Y.Y."/>
            <person name="Jiang N."/>
            <person name="Chen W."/>
            <person name="Shao X."/>
            <person name="Zhao Z.M."/>
            <person name="Lu W.L."/>
            <person name="Hu X."/>
            <person name="Xi Y.X."/>
            <person name="Zou S.Y."/>
            <person name="Wei Q.J."/>
            <person name="Lin Z.L."/>
            <person name="Gong L."/>
            <person name="Gai X.T."/>
            <person name="Zhang L.Q."/>
            <person name="Li J.Y."/>
            <person name="Jin Y."/>
            <person name="Xia Z.Y."/>
        </authorList>
    </citation>
    <scope>NUCLEOTIDE SEQUENCE</scope>
    <source>
        <strain evidence="3">22TCCZM01-4</strain>
        <strain evidence="2 5">22TCJT01-1</strain>
    </source>
</reference>
<evidence type="ECO:0000313" key="5">
    <source>
        <dbReference type="Proteomes" id="UP001164420"/>
    </source>
</evidence>
<evidence type="ECO:0000256" key="1">
    <source>
        <dbReference type="SAM" id="SignalP"/>
    </source>
</evidence>
<keyword evidence="5" id="KW-1185">Reference proteome</keyword>
<evidence type="ECO:0000313" key="3">
    <source>
        <dbReference type="EMBL" id="MCT7317628.1"/>
    </source>
</evidence>
<feature type="chain" id="PRO_5041998978" evidence="1">
    <location>
        <begin position="22"/>
        <end position="144"/>
    </location>
</feature>
<dbReference type="Proteomes" id="UP001164420">
    <property type="component" value="Unassembled WGS sequence"/>
</dbReference>
<proteinExistence type="predicted"/>
<organism evidence="3 4">
    <name type="scientific">Ralstonia mojiangensis</name>
    <dbReference type="NCBI Taxonomy" id="2953895"/>
    <lineage>
        <taxon>Bacteria</taxon>
        <taxon>Pseudomonadati</taxon>
        <taxon>Pseudomonadota</taxon>
        <taxon>Betaproteobacteria</taxon>
        <taxon>Burkholderiales</taxon>
        <taxon>Burkholderiaceae</taxon>
        <taxon>Ralstonia</taxon>
    </lineage>
</organism>
<evidence type="ECO:0000313" key="4">
    <source>
        <dbReference type="Proteomes" id="UP001164374"/>
    </source>
</evidence>